<comment type="caution">
    <text evidence="1">The sequence shown here is derived from an EMBL/GenBank/DDBJ whole genome shotgun (WGS) entry which is preliminary data.</text>
</comment>
<reference evidence="1 2" key="1">
    <citation type="journal article" date="2013" name="BMC Microbiol.">
        <title>Identification of the type II cytochrome c maturation pathway in anammox bacteria by comparative genomics.</title>
        <authorList>
            <person name="Ferousi C."/>
            <person name="Speth D.R."/>
            <person name="Reimann J."/>
            <person name="Op den Camp H.J."/>
            <person name="Allen J.W."/>
            <person name="Keltjens J.T."/>
            <person name="Jetten M.S."/>
        </authorList>
    </citation>
    <scope>NUCLEOTIDE SEQUENCE [LARGE SCALE GENOMIC DNA]</scope>
    <source>
        <strain evidence="1">RU1</strain>
    </source>
</reference>
<dbReference type="Proteomes" id="UP000034954">
    <property type="component" value="Unassembled WGS sequence"/>
</dbReference>
<proteinExistence type="predicted"/>
<evidence type="ECO:0000313" key="1">
    <source>
        <dbReference type="EMBL" id="KKO19299.1"/>
    </source>
</evidence>
<dbReference type="AlphaFoldDB" id="A0A0M2UXV5"/>
<sequence length="137" mass="15730">METFLERYDSKIGGVISTFDRMIFKGHILLSFFQKGNRHHYLFQEKVLFKDFGKYAKKVSGEIKDKARELSDKEGRPLIPLDSSRISKEDIARKVQKEEGIKEGLICVITMVERCVSFDTKGTPPISKRSLLKNNSS</sequence>
<accession>A0A0M2UXV5</accession>
<protein>
    <submittedName>
        <fullName evidence="1">Uncharacterized protein</fullName>
    </submittedName>
</protein>
<keyword evidence="2" id="KW-1185">Reference proteome</keyword>
<evidence type="ECO:0000313" key="2">
    <source>
        <dbReference type="Proteomes" id="UP000034954"/>
    </source>
</evidence>
<dbReference type="EMBL" id="LAQJ01000201">
    <property type="protein sequence ID" value="KKO19299.1"/>
    <property type="molecule type" value="Genomic_DNA"/>
</dbReference>
<name>A0A0M2UXV5_9BACT</name>
<gene>
    <name evidence="1" type="ORF">BROFUL_01959</name>
</gene>
<organism evidence="1 2">
    <name type="scientific">Candidatus Brocadia fulgida</name>
    <dbReference type="NCBI Taxonomy" id="380242"/>
    <lineage>
        <taxon>Bacteria</taxon>
        <taxon>Pseudomonadati</taxon>
        <taxon>Planctomycetota</taxon>
        <taxon>Candidatus Brocadiia</taxon>
        <taxon>Candidatus Brocadiales</taxon>
        <taxon>Candidatus Brocadiaceae</taxon>
        <taxon>Candidatus Brocadia</taxon>
    </lineage>
</organism>